<proteinExistence type="predicted"/>
<dbReference type="Proteomes" id="UP001057580">
    <property type="component" value="Chromosome"/>
</dbReference>
<dbReference type="KEGG" id="ssai:N0B31_19165"/>
<feature type="region of interest" description="Disordered" evidence="1">
    <location>
        <begin position="169"/>
        <end position="191"/>
    </location>
</feature>
<dbReference type="EMBL" id="CP104003">
    <property type="protein sequence ID" value="UWM54224.1"/>
    <property type="molecule type" value="Genomic_DNA"/>
</dbReference>
<accession>A0A9E7R1Y7</accession>
<protein>
    <submittedName>
        <fullName evidence="2">Uncharacterized protein</fullName>
    </submittedName>
</protein>
<organism evidence="2 3">
    <name type="scientific">Salinirubellus salinus</name>
    <dbReference type="NCBI Taxonomy" id="1364945"/>
    <lineage>
        <taxon>Archaea</taxon>
        <taxon>Methanobacteriati</taxon>
        <taxon>Methanobacteriota</taxon>
        <taxon>Stenosarchaea group</taxon>
        <taxon>Halobacteria</taxon>
        <taxon>Halobacteriales</taxon>
        <taxon>Natronomonadaceae</taxon>
        <taxon>Salinirubellus</taxon>
    </lineage>
</organism>
<name>A0A9E7R1Y7_9EURY</name>
<sequence>MTVLIVGAAVEGGPLDTVVATVGADREVRRATSLAAVREALPDCSAVVVGASASASAVRETVRSGVYCDPTTPVVRLVSDPDESAEADDYDGTVPADSPEAVLEVLRAIERTDDYRDAVEDLYEACRANARGEDVDGADLAAAFERADRAFESLPEVAGWTPYGRVFADAAADRPAGDDEAADERDETEED</sequence>
<feature type="compositionally biased region" description="Acidic residues" evidence="1">
    <location>
        <begin position="178"/>
        <end position="191"/>
    </location>
</feature>
<evidence type="ECO:0000256" key="1">
    <source>
        <dbReference type="SAM" id="MobiDB-lite"/>
    </source>
</evidence>
<evidence type="ECO:0000313" key="3">
    <source>
        <dbReference type="Proteomes" id="UP001057580"/>
    </source>
</evidence>
<dbReference type="AlphaFoldDB" id="A0A9E7R1Y7"/>
<gene>
    <name evidence="2" type="ORF">N0B31_19165</name>
</gene>
<dbReference type="GeneID" id="74944589"/>
<dbReference type="RefSeq" id="WP_260593218.1">
    <property type="nucleotide sequence ID" value="NZ_CP104003.1"/>
</dbReference>
<evidence type="ECO:0000313" key="2">
    <source>
        <dbReference type="EMBL" id="UWM54224.1"/>
    </source>
</evidence>
<reference evidence="2" key="1">
    <citation type="submission" date="2022-09" db="EMBL/GenBank/DDBJ databases">
        <title>Diverse halophilic archaea isolated from saline environments.</title>
        <authorList>
            <person name="Cui H.-L."/>
        </authorList>
    </citation>
    <scope>NUCLEOTIDE SEQUENCE</scope>
    <source>
        <strain evidence="2">ZS-35-S2</strain>
    </source>
</reference>
<keyword evidence="3" id="KW-1185">Reference proteome</keyword>